<reference evidence="4 5" key="1">
    <citation type="submission" date="2022-04" db="EMBL/GenBank/DDBJ databases">
        <title>Roseobacter sp. WL0113 is a bacterium isolated from neritic sediment.</title>
        <authorList>
            <person name="Wang L."/>
            <person name="He W."/>
            <person name="Zhang D.-F."/>
        </authorList>
    </citation>
    <scope>NUCLEOTIDE SEQUENCE [LARGE SCALE GENOMIC DNA]</scope>
    <source>
        <strain evidence="4 5">WL0113</strain>
    </source>
</reference>
<comment type="caution">
    <text evidence="4">The sequence shown here is derived from an EMBL/GenBank/DDBJ whole genome shotgun (WGS) entry which is preliminary data.</text>
</comment>
<accession>A0ABT3BAP4</accession>
<proteinExistence type="predicted"/>
<dbReference type="EMBL" id="JALIEB010000002">
    <property type="protein sequence ID" value="MCV3270633.1"/>
    <property type="molecule type" value="Genomic_DNA"/>
</dbReference>
<evidence type="ECO:0000256" key="2">
    <source>
        <dbReference type="ARBA" id="ARBA00022679"/>
    </source>
</evidence>
<dbReference type="RefSeq" id="WP_263842956.1">
    <property type="nucleotide sequence ID" value="NZ_JALIEB010000002.1"/>
</dbReference>
<gene>
    <name evidence="4" type="ORF">MUB52_04260</name>
</gene>
<sequence length="206" mass="22278">MTQSASDLAARYTAAAPKWSDKMRALGYFDGYLGFLADRAEVPAAGASVVDVGTGTGAFAEAWAALHEAPARMVLLDPSAAMLEVAHGALLRRGVVAEPRHTGLETAASDHFDIILAAHVIEHFDAPCTALSAMRRLARPGARLFLVVSKPHWCNVIIWLQWRHRTFRPDEITGLLQAAGFEVEARHRFPSGPPSRTSFALVARAV</sequence>
<dbReference type="PANTHER" id="PTHR43464">
    <property type="entry name" value="METHYLTRANSFERASE"/>
    <property type="match status" value="1"/>
</dbReference>
<dbReference type="CDD" id="cd02440">
    <property type="entry name" value="AdoMet_MTases"/>
    <property type="match status" value="1"/>
</dbReference>
<dbReference type="InterPro" id="IPR029063">
    <property type="entry name" value="SAM-dependent_MTases_sf"/>
</dbReference>
<dbReference type="SUPFAM" id="SSF53335">
    <property type="entry name" value="S-adenosyl-L-methionine-dependent methyltransferases"/>
    <property type="match status" value="1"/>
</dbReference>
<evidence type="ECO:0000256" key="3">
    <source>
        <dbReference type="ARBA" id="ARBA00022691"/>
    </source>
</evidence>
<evidence type="ECO:0000256" key="1">
    <source>
        <dbReference type="ARBA" id="ARBA00022603"/>
    </source>
</evidence>
<dbReference type="GO" id="GO:0008168">
    <property type="term" value="F:methyltransferase activity"/>
    <property type="evidence" value="ECO:0007669"/>
    <property type="project" value="UniProtKB-KW"/>
</dbReference>
<organism evidence="4 5">
    <name type="scientific">Roseobacter sinensis</name>
    <dbReference type="NCBI Taxonomy" id="2931391"/>
    <lineage>
        <taxon>Bacteria</taxon>
        <taxon>Pseudomonadati</taxon>
        <taxon>Pseudomonadota</taxon>
        <taxon>Alphaproteobacteria</taxon>
        <taxon>Rhodobacterales</taxon>
        <taxon>Roseobacteraceae</taxon>
        <taxon>Roseobacter</taxon>
    </lineage>
</organism>
<evidence type="ECO:0000313" key="5">
    <source>
        <dbReference type="Proteomes" id="UP001208690"/>
    </source>
</evidence>
<dbReference type="Proteomes" id="UP001208690">
    <property type="component" value="Unassembled WGS sequence"/>
</dbReference>
<keyword evidence="3" id="KW-0949">S-adenosyl-L-methionine</keyword>
<dbReference type="GO" id="GO:0032259">
    <property type="term" value="P:methylation"/>
    <property type="evidence" value="ECO:0007669"/>
    <property type="project" value="UniProtKB-KW"/>
</dbReference>
<dbReference type="PANTHER" id="PTHR43464:SF19">
    <property type="entry name" value="UBIQUINONE BIOSYNTHESIS O-METHYLTRANSFERASE, MITOCHONDRIAL"/>
    <property type="match status" value="1"/>
</dbReference>
<keyword evidence="1 4" id="KW-0489">Methyltransferase</keyword>
<keyword evidence="2" id="KW-0808">Transferase</keyword>
<dbReference type="Gene3D" id="3.40.50.150">
    <property type="entry name" value="Vaccinia Virus protein VP39"/>
    <property type="match status" value="1"/>
</dbReference>
<protein>
    <submittedName>
        <fullName evidence="4">Class I SAM-dependent methyltransferase</fullName>
    </submittedName>
</protein>
<dbReference type="Pfam" id="PF13489">
    <property type="entry name" value="Methyltransf_23"/>
    <property type="match status" value="1"/>
</dbReference>
<name>A0ABT3BAP4_9RHOB</name>
<keyword evidence="5" id="KW-1185">Reference proteome</keyword>
<evidence type="ECO:0000313" key="4">
    <source>
        <dbReference type="EMBL" id="MCV3270633.1"/>
    </source>
</evidence>